<dbReference type="OrthoDB" id="3359845at2759"/>
<feature type="region of interest" description="Disordered" evidence="1">
    <location>
        <begin position="465"/>
        <end position="499"/>
    </location>
</feature>
<dbReference type="Pfam" id="PF24494">
    <property type="entry name" value="DUF7587"/>
    <property type="match status" value="1"/>
</dbReference>
<evidence type="ECO:0000259" key="2">
    <source>
        <dbReference type="Pfam" id="PF24494"/>
    </source>
</evidence>
<reference evidence="3 4" key="1">
    <citation type="journal article" date="2019" name="Nat. Ecol. Evol.">
        <title>Megaphylogeny resolves global patterns of mushroom evolution.</title>
        <authorList>
            <person name="Varga T."/>
            <person name="Krizsan K."/>
            <person name="Foldi C."/>
            <person name="Dima B."/>
            <person name="Sanchez-Garcia M."/>
            <person name="Sanchez-Ramirez S."/>
            <person name="Szollosi G.J."/>
            <person name="Szarkandi J.G."/>
            <person name="Papp V."/>
            <person name="Albert L."/>
            <person name="Andreopoulos W."/>
            <person name="Angelini C."/>
            <person name="Antonin V."/>
            <person name="Barry K.W."/>
            <person name="Bougher N.L."/>
            <person name="Buchanan P."/>
            <person name="Buyck B."/>
            <person name="Bense V."/>
            <person name="Catcheside P."/>
            <person name="Chovatia M."/>
            <person name="Cooper J."/>
            <person name="Damon W."/>
            <person name="Desjardin D."/>
            <person name="Finy P."/>
            <person name="Geml J."/>
            <person name="Haridas S."/>
            <person name="Hughes K."/>
            <person name="Justo A."/>
            <person name="Karasinski D."/>
            <person name="Kautmanova I."/>
            <person name="Kiss B."/>
            <person name="Kocsube S."/>
            <person name="Kotiranta H."/>
            <person name="LaButti K.M."/>
            <person name="Lechner B.E."/>
            <person name="Liimatainen K."/>
            <person name="Lipzen A."/>
            <person name="Lukacs Z."/>
            <person name="Mihaltcheva S."/>
            <person name="Morgado L.N."/>
            <person name="Niskanen T."/>
            <person name="Noordeloos M.E."/>
            <person name="Ohm R.A."/>
            <person name="Ortiz-Santana B."/>
            <person name="Ovrebo C."/>
            <person name="Racz N."/>
            <person name="Riley R."/>
            <person name="Savchenko A."/>
            <person name="Shiryaev A."/>
            <person name="Soop K."/>
            <person name="Spirin V."/>
            <person name="Szebenyi C."/>
            <person name="Tomsovsky M."/>
            <person name="Tulloss R.E."/>
            <person name="Uehling J."/>
            <person name="Grigoriev I.V."/>
            <person name="Vagvolgyi C."/>
            <person name="Papp T."/>
            <person name="Martin F.M."/>
            <person name="Miettinen O."/>
            <person name="Hibbett D.S."/>
            <person name="Nagy L.G."/>
        </authorList>
    </citation>
    <scope>NUCLEOTIDE SEQUENCE [LARGE SCALE GENOMIC DNA]</scope>
    <source>
        <strain evidence="3 4">CBS 166.37</strain>
    </source>
</reference>
<dbReference type="STRING" id="68775.A0A5C3LEI5"/>
<evidence type="ECO:0000313" key="4">
    <source>
        <dbReference type="Proteomes" id="UP000308652"/>
    </source>
</evidence>
<sequence length="538" mass="60536">MSSNSNPYDRGLISVLPQYGFGADVDFDSLAKSNRFIFRVYTPKERSPFLDESNPYFLAPKFDEKYNSPVDEHSNTSYTRSHVGTYADVARHLNWTTRSSSVYISTSFSCVWSIWEALRRYHTGVKKDIEIAVIDTEKLSSKAVTAIYLLQQATTTDRRRREFWKWYRFAQESQTVLVHAAIPTTAVISSVPLLHILEKMPRYFLLPDSPMTGSSPLSRVRWDYKEKKPSYRLFCQEMSNSFFNLSPALRLRETSTGSIRLALELLRPWFYCTINNDAERATGTLSIIALTIARWPGQWWAQDHSELWDLVHSMAIALGEELREKDECLLEEEVARLNYVISRLEGAVSDYEIPLKMTSEEISSATSSTSSRPLPLPIEMEAIADTPPKMEEHLLPVVERMVISLPPLLAPPSLPVALSPPMELSTFYSSLPSNEENTDIASASITQPEKPTLMTQSEVKLICNSEPSYPPSSSSPKSADIMQSPALEPHAQEAEEESGIRVPTVAEAASCLVTGFLVGAFITLCLLSPHRRALLYVT</sequence>
<dbReference type="InterPro" id="IPR056009">
    <property type="entry name" value="DUF7587"/>
</dbReference>
<evidence type="ECO:0000256" key="1">
    <source>
        <dbReference type="SAM" id="MobiDB-lite"/>
    </source>
</evidence>
<dbReference type="Proteomes" id="UP000308652">
    <property type="component" value="Unassembled WGS sequence"/>
</dbReference>
<dbReference type="AlphaFoldDB" id="A0A5C3LEI5"/>
<name>A0A5C3LEI5_9AGAR</name>
<keyword evidence="4" id="KW-1185">Reference proteome</keyword>
<dbReference type="EMBL" id="ML213736">
    <property type="protein sequence ID" value="TFK31539.1"/>
    <property type="molecule type" value="Genomic_DNA"/>
</dbReference>
<feature type="compositionally biased region" description="Low complexity" evidence="1">
    <location>
        <begin position="465"/>
        <end position="478"/>
    </location>
</feature>
<protein>
    <recommendedName>
        <fullName evidence="2">DUF7587 domain-containing protein</fullName>
    </recommendedName>
</protein>
<accession>A0A5C3LEI5</accession>
<organism evidence="3 4">
    <name type="scientific">Crucibulum laeve</name>
    <dbReference type="NCBI Taxonomy" id="68775"/>
    <lineage>
        <taxon>Eukaryota</taxon>
        <taxon>Fungi</taxon>
        <taxon>Dikarya</taxon>
        <taxon>Basidiomycota</taxon>
        <taxon>Agaricomycotina</taxon>
        <taxon>Agaricomycetes</taxon>
        <taxon>Agaricomycetidae</taxon>
        <taxon>Agaricales</taxon>
        <taxon>Agaricineae</taxon>
        <taxon>Nidulariaceae</taxon>
        <taxon>Crucibulum</taxon>
    </lineage>
</organism>
<proteinExistence type="predicted"/>
<evidence type="ECO:0000313" key="3">
    <source>
        <dbReference type="EMBL" id="TFK31539.1"/>
    </source>
</evidence>
<gene>
    <name evidence="3" type="ORF">BDQ12DRAFT_618727</name>
</gene>
<feature type="domain" description="DUF7587" evidence="2">
    <location>
        <begin position="34"/>
        <end position="193"/>
    </location>
</feature>